<keyword evidence="4" id="KW-0732">Signal</keyword>
<evidence type="ECO:0000259" key="5">
    <source>
        <dbReference type="PROSITE" id="PS50279"/>
    </source>
</evidence>
<dbReference type="PhylomeDB" id="E9HLJ0"/>
<evidence type="ECO:0000256" key="2">
    <source>
        <dbReference type="ARBA" id="ARBA00022900"/>
    </source>
</evidence>
<evidence type="ECO:0000313" key="7">
    <source>
        <dbReference type="Proteomes" id="UP000000305"/>
    </source>
</evidence>
<keyword evidence="3" id="KW-1015">Disulfide bond</keyword>
<accession>E9HLJ0</accession>
<dbReference type="InterPro" id="IPR050098">
    <property type="entry name" value="TFPI/VKTCI-like"/>
</dbReference>
<proteinExistence type="predicted"/>
<dbReference type="Pfam" id="PF00014">
    <property type="entry name" value="Kunitz_BPTI"/>
    <property type="match status" value="2"/>
</dbReference>
<name>E9HLJ0_DAPPU</name>
<evidence type="ECO:0000256" key="1">
    <source>
        <dbReference type="ARBA" id="ARBA00022690"/>
    </source>
</evidence>
<organism evidence="6 7">
    <name type="scientific">Daphnia pulex</name>
    <name type="common">Water flea</name>
    <dbReference type="NCBI Taxonomy" id="6669"/>
    <lineage>
        <taxon>Eukaryota</taxon>
        <taxon>Metazoa</taxon>
        <taxon>Ecdysozoa</taxon>
        <taxon>Arthropoda</taxon>
        <taxon>Crustacea</taxon>
        <taxon>Branchiopoda</taxon>
        <taxon>Diplostraca</taxon>
        <taxon>Cladocera</taxon>
        <taxon>Anomopoda</taxon>
        <taxon>Daphniidae</taxon>
        <taxon>Daphnia</taxon>
    </lineage>
</organism>
<dbReference type="CDD" id="cd00109">
    <property type="entry name" value="Kunitz-type"/>
    <property type="match status" value="1"/>
</dbReference>
<dbReference type="EMBL" id="GL732679">
    <property type="protein sequence ID" value="EFX67407.1"/>
    <property type="molecule type" value="Genomic_DNA"/>
</dbReference>
<sequence>MKTSFAMFSLFFVMSLMLVTSQAAQFDDVCSLKRESVKCRTLLPTWYFDKATGTCYSFNIGECSSNFNSFGTKKICEKRCATPANVCTLKKDSGMCRAAVTAWYFDPPTDSRNKGECKNFIYGGCGGNANRFASKKKCDDMCAYLPFGASK</sequence>
<dbReference type="GO" id="GO:0004867">
    <property type="term" value="F:serine-type endopeptidase inhibitor activity"/>
    <property type="evidence" value="ECO:0007669"/>
    <property type="project" value="UniProtKB-KW"/>
</dbReference>
<gene>
    <name evidence="6" type="ORF">DAPPUDRAFT_302019</name>
</gene>
<dbReference type="InterPro" id="IPR036880">
    <property type="entry name" value="Kunitz_BPTI_sf"/>
</dbReference>
<dbReference type="PROSITE" id="PS00280">
    <property type="entry name" value="BPTI_KUNITZ_1"/>
    <property type="match status" value="1"/>
</dbReference>
<keyword evidence="1" id="KW-0646">Protease inhibitor</keyword>
<dbReference type="InParanoid" id="E9HLJ0"/>
<dbReference type="FunCoup" id="E9HLJ0">
    <property type="interactions" value="29"/>
</dbReference>
<dbReference type="AlphaFoldDB" id="E9HLJ0"/>
<protein>
    <recommendedName>
        <fullName evidence="5">BPTI/Kunitz inhibitor domain-containing protein</fullName>
    </recommendedName>
</protein>
<dbReference type="eggNOG" id="KOG4597">
    <property type="taxonomic scope" value="Eukaryota"/>
</dbReference>
<keyword evidence="2" id="KW-0722">Serine protease inhibitor</keyword>
<evidence type="ECO:0000256" key="4">
    <source>
        <dbReference type="SAM" id="SignalP"/>
    </source>
</evidence>
<dbReference type="SUPFAM" id="SSF57362">
    <property type="entry name" value="BPTI-like"/>
    <property type="match status" value="2"/>
</dbReference>
<dbReference type="FunFam" id="4.10.410.10:FF:000020">
    <property type="entry name" value="Collagen, type VI, alpha 3"/>
    <property type="match status" value="1"/>
</dbReference>
<dbReference type="OMA" id="GMCSGYH"/>
<feature type="signal peptide" evidence="4">
    <location>
        <begin position="1"/>
        <end position="23"/>
    </location>
</feature>
<dbReference type="HOGENOM" id="CLU_112937_1_0_1"/>
<dbReference type="PANTHER" id="PTHR10083">
    <property type="entry name" value="KUNITZ-TYPE PROTEASE INHIBITOR-RELATED"/>
    <property type="match status" value="1"/>
</dbReference>
<dbReference type="Gene3D" id="4.10.410.10">
    <property type="entry name" value="Pancreatic trypsin inhibitor Kunitz domain"/>
    <property type="match status" value="2"/>
</dbReference>
<dbReference type="PROSITE" id="PS50279">
    <property type="entry name" value="BPTI_KUNITZ_2"/>
    <property type="match status" value="2"/>
</dbReference>
<dbReference type="SMART" id="SM00131">
    <property type="entry name" value="KU"/>
    <property type="match status" value="2"/>
</dbReference>
<keyword evidence="7" id="KW-1185">Reference proteome</keyword>
<dbReference type="InterPro" id="IPR002223">
    <property type="entry name" value="Kunitz_BPTI"/>
</dbReference>
<dbReference type="Proteomes" id="UP000000305">
    <property type="component" value="Unassembled WGS sequence"/>
</dbReference>
<feature type="chain" id="PRO_5003241214" description="BPTI/Kunitz inhibitor domain-containing protein" evidence="4">
    <location>
        <begin position="24"/>
        <end position="151"/>
    </location>
</feature>
<dbReference type="InterPro" id="IPR020901">
    <property type="entry name" value="Prtase_inh_Kunz-CS"/>
</dbReference>
<evidence type="ECO:0000256" key="3">
    <source>
        <dbReference type="ARBA" id="ARBA00023157"/>
    </source>
</evidence>
<evidence type="ECO:0000313" key="6">
    <source>
        <dbReference type="EMBL" id="EFX67407.1"/>
    </source>
</evidence>
<feature type="domain" description="BPTI/Kunitz inhibitor" evidence="5">
    <location>
        <begin position="87"/>
        <end position="142"/>
    </location>
</feature>
<feature type="domain" description="BPTI/Kunitz inhibitor" evidence="5">
    <location>
        <begin position="30"/>
        <end position="80"/>
    </location>
</feature>
<dbReference type="PRINTS" id="PR00759">
    <property type="entry name" value="BASICPTASE"/>
</dbReference>
<dbReference type="KEGG" id="dpx:DAPPUDRAFT_302019"/>
<reference evidence="6 7" key="1">
    <citation type="journal article" date="2011" name="Science">
        <title>The ecoresponsive genome of Daphnia pulex.</title>
        <authorList>
            <person name="Colbourne J.K."/>
            <person name="Pfrender M.E."/>
            <person name="Gilbert D."/>
            <person name="Thomas W.K."/>
            <person name="Tucker A."/>
            <person name="Oakley T.H."/>
            <person name="Tokishita S."/>
            <person name="Aerts A."/>
            <person name="Arnold G.J."/>
            <person name="Basu M.K."/>
            <person name="Bauer D.J."/>
            <person name="Caceres C.E."/>
            <person name="Carmel L."/>
            <person name="Casola C."/>
            <person name="Choi J.H."/>
            <person name="Detter J.C."/>
            <person name="Dong Q."/>
            <person name="Dusheyko S."/>
            <person name="Eads B.D."/>
            <person name="Frohlich T."/>
            <person name="Geiler-Samerotte K.A."/>
            <person name="Gerlach D."/>
            <person name="Hatcher P."/>
            <person name="Jogdeo S."/>
            <person name="Krijgsveld J."/>
            <person name="Kriventseva E.V."/>
            <person name="Kultz D."/>
            <person name="Laforsch C."/>
            <person name="Lindquist E."/>
            <person name="Lopez J."/>
            <person name="Manak J.R."/>
            <person name="Muller J."/>
            <person name="Pangilinan J."/>
            <person name="Patwardhan R.P."/>
            <person name="Pitluck S."/>
            <person name="Pritham E.J."/>
            <person name="Rechtsteiner A."/>
            <person name="Rho M."/>
            <person name="Rogozin I.B."/>
            <person name="Sakarya O."/>
            <person name="Salamov A."/>
            <person name="Schaack S."/>
            <person name="Shapiro H."/>
            <person name="Shiga Y."/>
            <person name="Skalitzky C."/>
            <person name="Smith Z."/>
            <person name="Souvorov A."/>
            <person name="Sung W."/>
            <person name="Tang Z."/>
            <person name="Tsuchiya D."/>
            <person name="Tu H."/>
            <person name="Vos H."/>
            <person name="Wang M."/>
            <person name="Wolf Y.I."/>
            <person name="Yamagata H."/>
            <person name="Yamada T."/>
            <person name="Ye Y."/>
            <person name="Shaw J.R."/>
            <person name="Andrews J."/>
            <person name="Crease T.J."/>
            <person name="Tang H."/>
            <person name="Lucas S.M."/>
            <person name="Robertson H.M."/>
            <person name="Bork P."/>
            <person name="Koonin E.V."/>
            <person name="Zdobnov E.M."/>
            <person name="Grigoriev I.V."/>
            <person name="Lynch M."/>
            <person name="Boore J.L."/>
        </authorList>
    </citation>
    <scope>NUCLEOTIDE SEQUENCE [LARGE SCALE GENOMIC DNA]</scope>
</reference>
<dbReference type="OrthoDB" id="4473401at2759"/>
<dbReference type="CDD" id="cd22638">
    <property type="entry name" value="Kunitz_amblin-like"/>
    <property type="match status" value="1"/>
</dbReference>